<accession>A0ABR2JQY4</accession>
<dbReference type="Proteomes" id="UP001470230">
    <property type="component" value="Unassembled WGS sequence"/>
</dbReference>
<evidence type="ECO:0000256" key="1">
    <source>
        <dbReference type="SAM" id="Coils"/>
    </source>
</evidence>
<evidence type="ECO:0000313" key="3">
    <source>
        <dbReference type="Proteomes" id="UP001470230"/>
    </source>
</evidence>
<organism evidence="2 3">
    <name type="scientific">Tritrichomonas musculus</name>
    <dbReference type="NCBI Taxonomy" id="1915356"/>
    <lineage>
        <taxon>Eukaryota</taxon>
        <taxon>Metamonada</taxon>
        <taxon>Parabasalia</taxon>
        <taxon>Tritrichomonadida</taxon>
        <taxon>Tritrichomonadidae</taxon>
        <taxon>Tritrichomonas</taxon>
    </lineage>
</organism>
<reference evidence="2 3" key="1">
    <citation type="submission" date="2024-04" db="EMBL/GenBank/DDBJ databases">
        <title>Tritrichomonas musculus Genome.</title>
        <authorList>
            <person name="Alves-Ferreira E."/>
            <person name="Grigg M."/>
            <person name="Lorenzi H."/>
            <person name="Galac M."/>
        </authorList>
    </citation>
    <scope>NUCLEOTIDE SEQUENCE [LARGE SCALE GENOMIC DNA]</scope>
    <source>
        <strain evidence="2 3">EAF2021</strain>
    </source>
</reference>
<dbReference type="EMBL" id="JAPFFF010000010">
    <property type="protein sequence ID" value="KAK8881329.1"/>
    <property type="molecule type" value="Genomic_DNA"/>
</dbReference>
<protein>
    <submittedName>
        <fullName evidence="2">Uncharacterized protein</fullName>
    </submittedName>
</protein>
<evidence type="ECO:0000313" key="2">
    <source>
        <dbReference type="EMBL" id="KAK8881329.1"/>
    </source>
</evidence>
<feature type="coiled-coil region" evidence="1">
    <location>
        <begin position="32"/>
        <end position="59"/>
    </location>
</feature>
<keyword evidence="3" id="KW-1185">Reference proteome</keyword>
<name>A0ABR2JQY4_9EUKA</name>
<keyword evidence="1" id="KW-0175">Coiled coil</keyword>
<comment type="caution">
    <text evidence="2">The sequence shown here is derived from an EMBL/GenBank/DDBJ whole genome shotgun (WGS) entry which is preliminary data.</text>
</comment>
<sequence>MISSNKSKNQTMSSDKRNWKTVVVDFGDQNIIKYELDMKERLKERMKRAKKRSLKKNRSFTKEDPKEMTPKFTFVSNVIYSEAPSSNTDSFVSTDEFMNIDELSFLSSDDEQNNNFFF</sequence>
<gene>
    <name evidence="2" type="ORF">M9Y10_004064</name>
</gene>
<proteinExistence type="predicted"/>